<dbReference type="KEGG" id="hce:HCW_06230"/>
<dbReference type="GO" id="GO:0006207">
    <property type="term" value="P:'de novo' pyrimidine nucleobase biosynthetic process"/>
    <property type="evidence" value="ECO:0007669"/>
    <property type="project" value="TreeGrafter"/>
</dbReference>
<keyword evidence="2 6" id="KW-0479">Metal-binding</keyword>
<evidence type="ECO:0000256" key="1">
    <source>
        <dbReference type="ARBA" id="ARBA00002368"/>
    </source>
</evidence>
<dbReference type="NCBIfam" id="TIGR00856">
    <property type="entry name" value="pyrC_dimer"/>
    <property type="match status" value="1"/>
</dbReference>
<dbReference type="PROSITE" id="PS00483">
    <property type="entry name" value="DIHYDROOROTASE_2"/>
    <property type="match status" value="1"/>
</dbReference>
<dbReference type="eggNOG" id="COG0418">
    <property type="taxonomic scope" value="Bacteria"/>
</dbReference>
<gene>
    <name evidence="6" type="primary">pyrC</name>
    <name evidence="8" type="ordered locus">HCW_06230</name>
</gene>
<comment type="catalytic activity">
    <reaction evidence="6">
        <text>(S)-dihydroorotate + H2O = N-carbamoyl-L-aspartate + H(+)</text>
        <dbReference type="Rhea" id="RHEA:24296"/>
        <dbReference type="ChEBI" id="CHEBI:15377"/>
        <dbReference type="ChEBI" id="CHEBI:15378"/>
        <dbReference type="ChEBI" id="CHEBI:30864"/>
        <dbReference type="ChEBI" id="CHEBI:32814"/>
        <dbReference type="EC" id="3.5.2.3"/>
    </reaction>
</comment>
<evidence type="ECO:0000256" key="2">
    <source>
        <dbReference type="ARBA" id="ARBA00022723"/>
    </source>
</evidence>
<dbReference type="AlphaFoldDB" id="I0ENI7"/>
<feature type="binding site" evidence="6">
    <location>
        <position position="133"/>
    </location>
    <ligand>
        <name>Zn(2+)</name>
        <dbReference type="ChEBI" id="CHEBI:29105"/>
        <label>2</label>
    </ligand>
</feature>
<evidence type="ECO:0000313" key="8">
    <source>
        <dbReference type="EMBL" id="AFI04506.1"/>
    </source>
</evidence>
<dbReference type="Gene3D" id="3.20.20.140">
    <property type="entry name" value="Metal-dependent hydrolases"/>
    <property type="match status" value="1"/>
</dbReference>
<comment type="caution">
    <text evidence="6">Lacks conserved residue(s) required for the propagation of feature annotation.</text>
</comment>
<keyword evidence="9" id="KW-1185">Reference proteome</keyword>
<feature type="binding site" evidence="6">
    <location>
        <position position="239"/>
    </location>
    <ligand>
        <name>Zn(2+)</name>
        <dbReference type="ChEBI" id="CHEBI:29105"/>
        <label>1</label>
    </ligand>
</feature>
<dbReference type="SUPFAM" id="SSF51556">
    <property type="entry name" value="Metallo-dependent hydrolases"/>
    <property type="match status" value="1"/>
</dbReference>
<sequence length="339" mass="38279">MRLTLHDPIDAHLHVREGEILKSVLPYSSIPFSSAVIMPNLSKPLINTQITLDYKKEILKNSSNFKPLMSLYFNDDLTLEELQLAKKQGIKLLKLYPKGMTTNAQNGTSNLLSEKTLEILENAQKLGFILCIHAEQEGFCLDKEFLCHKAIEIFATTFPQLKIILEHLSDRRSISLLEKYNNLYATLTLHHISMTLDDLLSQALNPHCFCKPLIKTKEDQDALLSLALKAHKKVSFGSDSAPHFVSKKHSDNIPAGIFSAPILLPALCELFEKHNALEKLQAFVSDNAKAIYNLENLPKKQVILSKKSFEVPTHTNCHKEQIAILRGGETLSWNIQEIF</sequence>
<feature type="binding site" evidence="6">
    <location>
        <position position="243"/>
    </location>
    <ligand>
        <name>substrate</name>
    </ligand>
</feature>
<feature type="binding site" evidence="6">
    <location>
        <position position="12"/>
    </location>
    <ligand>
        <name>Zn(2+)</name>
        <dbReference type="ChEBI" id="CHEBI:29105"/>
        <label>1</label>
    </ligand>
</feature>
<comment type="cofactor">
    <cofactor evidence="6">
        <name>Zn(2+)</name>
        <dbReference type="ChEBI" id="CHEBI:29105"/>
    </cofactor>
    <text evidence="6">Binds 2 Zn(2+) ions per subunit.</text>
</comment>
<organism evidence="8 9">
    <name type="scientific">Helicobacter cetorum (strain ATCC BAA-429 / MIT 00-7128)</name>
    <dbReference type="NCBI Taxonomy" id="182217"/>
    <lineage>
        <taxon>Bacteria</taxon>
        <taxon>Pseudomonadati</taxon>
        <taxon>Campylobacterota</taxon>
        <taxon>Epsilonproteobacteria</taxon>
        <taxon>Campylobacterales</taxon>
        <taxon>Helicobacteraceae</taxon>
        <taxon>Helicobacter</taxon>
    </lineage>
</organism>
<keyword evidence="3 6" id="KW-0378">Hydrolase</keyword>
<dbReference type="GO" id="GO:0044205">
    <property type="term" value="P:'de novo' UMP biosynthetic process"/>
    <property type="evidence" value="ECO:0007669"/>
    <property type="project" value="UniProtKB-UniRule"/>
</dbReference>
<feature type="active site" evidence="6">
    <location>
        <position position="239"/>
    </location>
</feature>
<protein>
    <recommendedName>
        <fullName evidence="6 7">Dihydroorotase</fullName>
        <shortName evidence="6">DHOase</shortName>
        <ecNumber evidence="6 7">3.5.2.3</ecNumber>
    </recommendedName>
</protein>
<feature type="binding site" evidence="6">
    <location>
        <position position="133"/>
    </location>
    <ligand>
        <name>substrate</name>
    </ligand>
</feature>
<feature type="binding site" evidence="6">
    <location>
        <begin position="14"/>
        <end position="16"/>
    </location>
    <ligand>
        <name>substrate</name>
    </ligand>
</feature>
<comment type="similarity">
    <text evidence="6">Belongs to the metallo-dependent hydrolases superfamily. DHOase family. Class II DHOase subfamily.</text>
</comment>
<dbReference type="GO" id="GO:0005829">
    <property type="term" value="C:cytosol"/>
    <property type="evidence" value="ECO:0007669"/>
    <property type="project" value="TreeGrafter"/>
</dbReference>
<dbReference type="PANTHER" id="PTHR43137:SF1">
    <property type="entry name" value="DIHYDROOROTASE"/>
    <property type="match status" value="1"/>
</dbReference>
<dbReference type="RefSeq" id="WP_014661374.1">
    <property type="nucleotide sequence ID" value="NC_017737.1"/>
</dbReference>
<dbReference type="UniPathway" id="UPA00070">
    <property type="reaction ID" value="UER00117"/>
</dbReference>
<dbReference type="PROSITE" id="PS00482">
    <property type="entry name" value="DIHYDROOROTASE_1"/>
    <property type="match status" value="1"/>
</dbReference>
<dbReference type="PIRSF" id="PIRSF001237">
    <property type="entry name" value="DHOdimr"/>
    <property type="match status" value="1"/>
</dbReference>
<feature type="binding site" evidence="6">
    <location>
        <position position="14"/>
    </location>
    <ligand>
        <name>Zn(2+)</name>
        <dbReference type="ChEBI" id="CHEBI:29105"/>
        <label>1</label>
    </ligand>
</feature>
<dbReference type="EC" id="3.5.2.3" evidence="6 7"/>
<accession>I0ENI7</accession>
<dbReference type="InterPro" id="IPR002195">
    <property type="entry name" value="Dihydroorotase_CS"/>
</dbReference>
<dbReference type="GO" id="GO:0004151">
    <property type="term" value="F:dihydroorotase activity"/>
    <property type="evidence" value="ECO:0007669"/>
    <property type="project" value="UniProtKB-UniRule"/>
</dbReference>
<comment type="subunit">
    <text evidence="6">Homodimer.</text>
</comment>
<dbReference type="GO" id="GO:0008270">
    <property type="term" value="F:zinc ion binding"/>
    <property type="evidence" value="ECO:0007669"/>
    <property type="project" value="UniProtKB-UniRule"/>
</dbReference>
<dbReference type="HOGENOM" id="CLU_041558_0_0_7"/>
<evidence type="ECO:0000256" key="4">
    <source>
        <dbReference type="ARBA" id="ARBA00022833"/>
    </source>
</evidence>
<dbReference type="PANTHER" id="PTHR43137">
    <property type="entry name" value="DIHYDROOROTASE"/>
    <property type="match status" value="1"/>
</dbReference>
<feature type="binding site" description="via carbamate group" evidence="6">
    <location>
        <position position="94"/>
    </location>
    <ligand>
        <name>Zn(2+)</name>
        <dbReference type="ChEBI" id="CHEBI:29105"/>
        <label>2</label>
    </ligand>
</feature>
<feature type="modified residue" description="N6-carboxylysine" evidence="6">
    <location>
        <position position="94"/>
    </location>
</feature>
<feature type="binding site" evidence="6">
    <location>
        <position position="167"/>
    </location>
    <ligand>
        <name>Zn(2+)</name>
        <dbReference type="ChEBI" id="CHEBI:29105"/>
        <label>2</label>
    </ligand>
</feature>
<dbReference type="EMBL" id="CP003479">
    <property type="protein sequence ID" value="AFI04506.1"/>
    <property type="molecule type" value="Genomic_DNA"/>
</dbReference>
<proteinExistence type="inferred from homology"/>
<dbReference type="InterPro" id="IPR004721">
    <property type="entry name" value="DHOdimr"/>
</dbReference>
<reference evidence="9" key="1">
    <citation type="submission" date="2012-04" db="EMBL/GenBank/DDBJ databases">
        <title>Complete genome sequence of Helicobacter cetorum strain MIT 00-7128.</title>
        <authorList>
            <person name="Kersulyte D."/>
            <person name="Berg D.E."/>
        </authorList>
    </citation>
    <scope>NUCLEOTIDE SEQUENCE [LARGE SCALE GENOMIC DNA]</scope>
    <source>
        <strain evidence="9">MIT 00-7128</strain>
    </source>
</reference>
<evidence type="ECO:0000256" key="3">
    <source>
        <dbReference type="ARBA" id="ARBA00022801"/>
    </source>
</evidence>
<name>I0ENI7_HELC0</name>
<evidence type="ECO:0000256" key="7">
    <source>
        <dbReference type="NCBIfam" id="TIGR00856"/>
    </source>
</evidence>
<evidence type="ECO:0000256" key="6">
    <source>
        <dbReference type="HAMAP-Rule" id="MF_00219"/>
    </source>
</evidence>
<feature type="binding site" description="via carbamate group" evidence="6">
    <location>
        <position position="94"/>
    </location>
    <ligand>
        <name>Zn(2+)</name>
        <dbReference type="ChEBI" id="CHEBI:29105"/>
        <label>1</label>
    </ligand>
</feature>
<keyword evidence="4 6" id="KW-0862">Zinc</keyword>
<feature type="binding site" evidence="6">
    <location>
        <position position="255"/>
    </location>
    <ligand>
        <name>substrate</name>
    </ligand>
</feature>
<comment type="function">
    <text evidence="1 6">Catalyzes the reversible cyclization of carbamoyl aspartate to dihydroorotate.</text>
</comment>
<dbReference type="InterPro" id="IPR032466">
    <property type="entry name" value="Metal_Hydrolase"/>
</dbReference>
<dbReference type="Proteomes" id="UP000005010">
    <property type="component" value="Chromosome"/>
</dbReference>
<dbReference type="PATRIC" id="fig|182217.3.peg.1317"/>
<comment type="pathway">
    <text evidence="6">Pyrimidine metabolism; UMP biosynthesis via de novo pathway; (S)-dihydroorotate from bicarbonate: step 3/3.</text>
</comment>
<feature type="binding site" evidence="6">
    <location>
        <position position="40"/>
    </location>
    <ligand>
        <name>substrate</name>
    </ligand>
</feature>
<evidence type="ECO:0000313" key="9">
    <source>
        <dbReference type="Proteomes" id="UP000005010"/>
    </source>
</evidence>
<evidence type="ECO:0000256" key="5">
    <source>
        <dbReference type="ARBA" id="ARBA00022975"/>
    </source>
</evidence>
<dbReference type="HAMAP" id="MF_00219">
    <property type="entry name" value="PyrC_classII"/>
    <property type="match status" value="1"/>
</dbReference>
<keyword evidence="5 6" id="KW-0665">Pyrimidine biosynthesis</keyword>
<dbReference type="STRING" id="182217.HCW_06230"/>